<evidence type="ECO:0000256" key="1">
    <source>
        <dbReference type="SAM" id="MobiDB-lite"/>
    </source>
</evidence>
<dbReference type="EMBL" id="JAOYFB010000002">
    <property type="protein sequence ID" value="KAK4007908.1"/>
    <property type="molecule type" value="Genomic_DNA"/>
</dbReference>
<comment type="caution">
    <text evidence="2">The sequence shown here is derived from an EMBL/GenBank/DDBJ whole genome shotgun (WGS) entry which is preliminary data.</text>
</comment>
<name>A0ABQ9Z4S8_9CRUS</name>
<accession>A0ABQ9Z4S8</accession>
<evidence type="ECO:0008006" key="4">
    <source>
        <dbReference type="Google" id="ProtNLM"/>
    </source>
</evidence>
<evidence type="ECO:0000313" key="3">
    <source>
        <dbReference type="Proteomes" id="UP001234178"/>
    </source>
</evidence>
<organism evidence="2 3">
    <name type="scientific">Daphnia magna</name>
    <dbReference type="NCBI Taxonomy" id="35525"/>
    <lineage>
        <taxon>Eukaryota</taxon>
        <taxon>Metazoa</taxon>
        <taxon>Ecdysozoa</taxon>
        <taxon>Arthropoda</taxon>
        <taxon>Crustacea</taxon>
        <taxon>Branchiopoda</taxon>
        <taxon>Diplostraca</taxon>
        <taxon>Cladocera</taxon>
        <taxon>Anomopoda</taxon>
        <taxon>Daphniidae</taxon>
        <taxon>Daphnia</taxon>
    </lineage>
</organism>
<proteinExistence type="predicted"/>
<gene>
    <name evidence="2" type="ORF">OUZ56_013069</name>
</gene>
<evidence type="ECO:0000313" key="2">
    <source>
        <dbReference type="EMBL" id="KAK4007908.1"/>
    </source>
</evidence>
<dbReference type="Proteomes" id="UP001234178">
    <property type="component" value="Unassembled WGS sequence"/>
</dbReference>
<reference evidence="2 3" key="1">
    <citation type="journal article" date="2023" name="Nucleic Acids Res.">
        <title>The hologenome of Daphnia magna reveals possible DNA methylation and microbiome-mediated evolution of the host genome.</title>
        <authorList>
            <person name="Chaturvedi A."/>
            <person name="Li X."/>
            <person name="Dhandapani V."/>
            <person name="Marshall H."/>
            <person name="Kissane S."/>
            <person name="Cuenca-Cambronero M."/>
            <person name="Asole G."/>
            <person name="Calvet F."/>
            <person name="Ruiz-Romero M."/>
            <person name="Marangio P."/>
            <person name="Guigo R."/>
            <person name="Rago D."/>
            <person name="Mirbahai L."/>
            <person name="Eastwood N."/>
            <person name="Colbourne J.K."/>
            <person name="Zhou J."/>
            <person name="Mallon E."/>
            <person name="Orsini L."/>
        </authorList>
    </citation>
    <scope>NUCLEOTIDE SEQUENCE [LARGE SCALE GENOMIC DNA]</scope>
    <source>
        <strain evidence="2">LRV0_1</strain>
    </source>
</reference>
<feature type="compositionally biased region" description="Basic and acidic residues" evidence="1">
    <location>
        <begin position="59"/>
        <end position="68"/>
    </location>
</feature>
<keyword evidence="3" id="KW-1185">Reference proteome</keyword>
<protein>
    <recommendedName>
        <fullName evidence="4">EF-hand domain-containing protein</fullName>
    </recommendedName>
</protein>
<feature type="region of interest" description="Disordered" evidence="1">
    <location>
        <begin position="47"/>
        <end position="68"/>
    </location>
</feature>
<sequence length="68" mass="7935">MGLQDTIRIIRIIDFNRDGRMEYGRNLTVHAFNHLLKLSRIDFPKTSEFRNDPPMATRKNFDGARGEA</sequence>